<sequence length="173" mass="19191">MKSYFFIGLFFLLVSCGGTQVVYDYDQQANFSEYSSVAIYPEIRTGLSPLDEKRLLSSVENALREKNLYSSQNTDLYLNIYTEEYQEQSGSSLGVGVGGTGRNVGVGVSGGIPIGGPQTFLRLTFDLIDVETDALVWQAVVDSKFNFNASPEERQNRFDAIVEKALEGYPPKR</sequence>
<dbReference type="AlphaFoldDB" id="A0A285X5U1"/>
<protein>
    <recommendedName>
        <fullName evidence="1">DUF4136 domain-containing protein</fullName>
    </recommendedName>
</protein>
<feature type="domain" description="DUF4136" evidence="1">
    <location>
        <begin position="21"/>
        <end position="171"/>
    </location>
</feature>
<proteinExistence type="predicted"/>
<dbReference type="Gene3D" id="3.30.160.670">
    <property type="match status" value="1"/>
</dbReference>
<evidence type="ECO:0000259" key="1">
    <source>
        <dbReference type="Pfam" id="PF13590"/>
    </source>
</evidence>
<evidence type="ECO:0000313" key="2">
    <source>
        <dbReference type="EMBL" id="SOC80713.1"/>
    </source>
</evidence>
<keyword evidence="3" id="KW-1185">Reference proteome</keyword>
<dbReference type="InterPro" id="IPR025411">
    <property type="entry name" value="DUF4136"/>
</dbReference>
<name>A0A285X5U1_9FLAO</name>
<dbReference type="RefSeq" id="WP_097056507.1">
    <property type="nucleotide sequence ID" value="NZ_OCMF01000003.1"/>
</dbReference>
<evidence type="ECO:0000313" key="3">
    <source>
        <dbReference type="Proteomes" id="UP000219193"/>
    </source>
</evidence>
<accession>A0A285X5U1</accession>
<dbReference type="EMBL" id="OCMF01000003">
    <property type="protein sequence ID" value="SOC80713.1"/>
    <property type="molecule type" value="Genomic_DNA"/>
</dbReference>
<organism evidence="2 3">
    <name type="scientific">Salinimicrobium sediminis</name>
    <dbReference type="NCBI Taxonomy" id="1343891"/>
    <lineage>
        <taxon>Bacteria</taxon>
        <taxon>Pseudomonadati</taxon>
        <taxon>Bacteroidota</taxon>
        <taxon>Flavobacteriia</taxon>
        <taxon>Flavobacteriales</taxon>
        <taxon>Flavobacteriaceae</taxon>
        <taxon>Salinimicrobium</taxon>
    </lineage>
</organism>
<dbReference type="OrthoDB" id="1430233at2"/>
<dbReference type="PROSITE" id="PS51257">
    <property type="entry name" value="PROKAR_LIPOPROTEIN"/>
    <property type="match status" value="1"/>
</dbReference>
<reference evidence="3" key="1">
    <citation type="submission" date="2017-09" db="EMBL/GenBank/DDBJ databases">
        <authorList>
            <person name="Varghese N."/>
            <person name="Submissions S."/>
        </authorList>
    </citation>
    <scope>NUCLEOTIDE SEQUENCE [LARGE SCALE GENOMIC DNA]</scope>
    <source>
        <strain evidence="3">CGMCC 1.12641</strain>
    </source>
</reference>
<dbReference type="Proteomes" id="UP000219193">
    <property type="component" value="Unassembled WGS sequence"/>
</dbReference>
<dbReference type="Pfam" id="PF13590">
    <property type="entry name" value="DUF4136"/>
    <property type="match status" value="1"/>
</dbReference>
<gene>
    <name evidence="2" type="ORF">SAMN06296241_2269</name>
</gene>